<protein>
    <submittedName>
        <fullName evidence="8">Sigma-70 region 2:Sigma-70 region 4</fullName>
    </submittedName>
</protein>
<dbReference type="Pfam" id="PF08281">
    <property type="entry name" value="Sigma70_r4_2"/>
    <property type="match status" value="1"/>
</dbReference>
<feature type="domain" description="RNA polymerase sigma factor 70 region 4 type 2" evidence="7">
    <location>
        <begin position="136"/>
        <end position="186"/>
    </location>
</feature>
<sequence length="226" mass="25932">MKTRSALEPRQHDTELELARQVAAGDSDAFRTLMRRHNQTLYRTARAVLRNDADAEEIVQEAWLLAYRALHGFRGEAKLSTWLIRIVVNLALRRRQGQMRDTTIRVDSAENEVEDMHPSPTETPESNAANGELRRLLESHIDRLPDMYREVFILRGVEELDVEETASALGLPEATVRTRFFRARHQLRETLAQDIDIAVGDAFSFAGHRCDRIVAGVFRRLEEEIS</sequence>
<keyword evidence="4" id="KW-0804">Transcription</keyword>
<dbReference type="KEGG" id="dar:Daro_2124"/>
<evidence type="ECO:0000259" key="7">
    <source>
        <dbReference type="Pfam" id="PF08281"/>
    </source>
</evidence>
<dbReference type="eggNOG" id="COG1595">
    <property type="taxonomic scope" value="Bacteria"/>
</dbReference>
<dbReference type="SUPFAM" id="SSF88946">
    <property type="entry name" value="Sigma2 domain of RNA polymerase sigma factors"/>
    <property type="match status" value="1"/>
</dbReference>
<feature type="domain" description="RNA polymerase sigma-70 region 2" evidence="6">
    <location>
        <begin position="33"/>
        <end position="98"/>
    </location>
</feature>
<dbReference type="EMBL" id="CP000089">
    <property type="protein sequence ID" value="AAZ46866.1"/>
    <property type="molecule type" value="Genomic_DNA"/>
</dbReference>
<dbReference type="InterPro" id="IPR013324">
    <property type="entry name" value="RNA_pol_sigma_r3/r4-like"/>
</dbReference>
<gene>
    <name evidence="8" type="ordered locus">Daro_2124</name>
</gene>
<keyword evidence="3" id="KW-0731">Sigma factor</keyword>
<dbReference type="InterPro" id="IPR036388">
    <property type="entry name" value="WH-like_DNA-bd_sf"/>
</dbReference>
<dbReference type="PANTHER" id="PTHR43133">
    <property type="entry name" value="RNA POLYMERASE ECF-TYPE SIGMA FACTO"/>
    <property type="match status" value="1"/>
</dbReference>
<dbReference type="OrthoDB" id="9782108at2"/>
<dbReference type="InterPro" id="IPR039425">
    <property type="entry name" value="RNA_pol_sigma-70-like"/>
</dbReference>
<dbReference type="GO" id="GO:0003677">
    <property type="term" value="F:DNA binding"/>
    <property type="evidence" value="ECO:0007669"/>
    <property type="project" value="InterPro"/>
</dbReference>
<dbReference type="InterPro" id="IPR014284">
    <property type="entry name" value="RNA_pol_sigma-70_dom"/>
</dbReference>
<dbReference type="GO" id="GO:0016987">
    <property type="term" value="F:sigma factor activity"/>
    <property type="evidence" value="ECO:0007669"/>
    <property type="project" value="UniProtKB-KW"/>
</dbReference>
<dbReference type="InterPro" id="IPR013249">
    <property type="entry name" value="RNA_pol_sigma70_r4_t2"/>
</dbReference>
<evidence type="ECO:0000256" key="1">
    <source>
        <dbReference type="ARBA" id="ARBA00010641"/>
    </source>
</evidence>
<name>Q47E65_DECAR</name>
<evidence type="ECO:0000256" key="3">
    <source>
        <dbReference type="ARBA" id="ARBA00023082"/>
    </source>
</evidence>
<dbReference type="SUPFAM" id="SSF88659">
    <property type="entry name" value="Sigma3 and sigma4 domains of RNA polymerase sigma factors"/>
    <property type="match status" value="1"/>
</dbReference>
<reference evidence="8" key="1">
    <citation type="submission" date="2005-08" db="EMBL/GenBank/DDBJ databases">
        <title>Complete sequence of Dechloromonas aromatica RCB.</title>
        <authorList>
            <person name="Salinero K.K."/>
            <person name="Copeland A."/>
            <person name="Lucas S."/>
            <person name="Lapidus A."/>
            <person name="Barry K."/>
            <person name="Detter J.C."/>
            <person name="Glavina T."/>
            <person name="Hammon N."/>
            <person name="Israni S."/>
            <person name="Pitluck S."/>
            <person name="Di Bartolo G."/>
            <person name="Trong S."/>
            <person name="Schmutz J."/>
            <person name="Larimer F."/>
            <person name="Land M."/>
            <person name="Ivanova N."/>
            <person name="Richardson P."/>
        </authorList>
    </citation>
    <scope>NUCLEOTIDE SEQUENCE</scope>
    <source>
        <strain evidence="8">RCB</strain>
    </source>
</reference>
<dbReference type="GO" id="GO:0006352">
    <property type="term" value="P:DNA-templated transcription initiation"/>
    <property type="evidence" value="ECO:0007669"/>
    <property type="project" value="InterPro"/>
</dbReference>
<keyword evidence="2" id="KW-0805">Transcription regulation</keyword>
<dbReference type="Gene3D" id="1.10.10.10">
    <property type="entry name" value="Winged helix-like DNA-binding domain superfamily/Winged helix DNA-binding domain"/>
    <property type="match status" value="1"/>
</dbReference>
<comment type="similarity">
    <text evidence="1">Belongs to the sigma-70 factor family. ECF subfamily.</text>
</comment>
<proteinExistence type="inferred from homology"/>
<accession>Q47E65</accession>
<dbReference type="NCBIfam" id="NF008888">
    <property type="entry name" value="PRK11922.1"/>
    <property type="match status" value="1"/>
</dbReference>
<dbReference type="HOGENOM" id="CLU_047691_3_0_4"/>
<dbReference type="STRING" id="159087.Daro_2124"/>
<evidence type="ECO:0000313" key="8">
    <source>
        <dbReference type="EMBL" id="AAZ46866.1"/>
    </source>
</evidence>
<dbReference type="InterPro" id="IPR013325">
    <property type="entry name" value="RNA_pol_sigma_r2"/>
</dbReference>
<evidence type="ECO:0000256" key="5">
    <source>
        <dbReference type="SAM" id="MobiDB-lite"/>
    </source>
</evidence>
<dbReference type="AlphaFoldDB" id="Q47E65"/>
<dbReference type="PANTHER" id="PTHR43133:SF51">
    <property type="entry name" value="RNA POLYMERASE SIGMA FACTOR"/>
    <property type="match status" value="1"/>
</dbReference>
<feature type="region of interest" description="Disordered" evidence="5">
    <location>
        <begin position="107"/>
        <end position="129"/>
    </location>
</feature>
<evidence type="ECO:0000256" key="4">
    <source>
        <dbReference type="ARBA" id="ARBA00023163"/>
    </source>
</evidence>
<dbReference type="Gene3D" id="1.10.1740.10">
    <property type="match status" value="1"/>
</dbReference>
<feature type="compositionally biased region" description="Polar residues" evidence="5">
    <location>
        <begin position="120"/>
        <end position="129"/>
    </location>
</feature>
<dbReference type="InterPro" id="IPR007627">
    <property type="entry name" value="RNA_pol_sigma70_r2"/>
</dbReference>
<evidence type="ECO:0000259" key="6">
    <source>
        <dbReference type="Pfam" id="PF04542"/>
    </source>
</evidence>
<organism evidence="8">
    <name type="scientific">Dechloromonas aromatica (strain RCB)</name>
    <dbReference type="NCBI Taxonomy" id="159087"/>
    <lineage>
        <taxon>Bacteria</taxon>
        <taxon>Pseudomonadati</taxon>
        <taxon>Pseudomonadota</taxon>
        <taxon>Betaproteobacteria</taxon>
        <taxon>Rhodocyclales</taxon>
        <taxon>Azonexaceae</taxon>
        <taxon>Dechloromonas</taxon>
    </lineage>
</organism>
<dbReference type="Pfam" id="PF04542">
    <property type="entry name" value="Sigma70_r2"/>
    <property type="match status" value="1"/>
</dbReference>
<evidence type="ECO:0000256" key="2">
    <source>
        <dbReference type="ARBA" id="ARBA00023015"/>
    </source>
</evidence>
<dbReference type="CDD" id="cd06171">
    <property type="entry name" value="Sigma70_r4"/>
    <property type="match status" value="1"/>
</dbReference>
<dbReference type="NCBIfam" id="TIGR02937">
    <property type="entry name" value="sigma70-ECF"/>
    <property type="match status" value="1"/>
</dbReference>